<proteinExistence type="predicted"/>
<name>A0ABP2I4E5_9FIRM</name>
<dbReference type="Proteomes" id="UP000002938">
    <property type="component" value="Unassembled WGS sequence"/>
</dbReference>
<evidence type="ECO:0000313" key="3">
    <source>
        <dbReference type="Proteomes" id="UP000002938"/>
    </source>
</evidence>
<reference evidence="2 3" key="1">
    <citation type="journal article" date="2011" name="J. Bacteriol.">
        <title>Draft Genome Sequence of Turicibacter sanguinis PC909, Isolated from Human Feces.</title>
        <authorList>
            <person name="Cuiv P.O."/>
            <person name="Klaassens E.S."/>
            <person name="Durkin A.S."/>
            <person name="Harkins D.M."/>
            <person name="Foster L."/>
            <person name="McCorrison J."/>
            <person name="Torralba M."/>
            <person name="Nelson K.E."/>
            <person name="Morrison M."/>
        </authorList>
    </citation>
    <scope>NUCLEOTIDE SEQUENCE [LARGE SCALE GENOMIC DNA]</scope>
    <source>
        <strain evidence="2 3">PC909</strain>
    </source>
</reference>
<dbReference type="Pfam" id="PF01381">
    <property type="entry name" value="HTH_3"/>
    <property type="match status" value="1"/>
</dbReference>
<organism evidence="2 3">
    <name type="scientific">Turicibacter sanguinis PC909</name>
    <dbReference type="NCBI Taxonomy" id="702450"/>
    <lineage>
        <taxon>Bacteria</taxon>
        <taxon>Bacillati</taxon>
        <taxon>Bacillota</taxon>
        <taxon>Erysipelotrichia</taxon>
        <taxon>Erysipelotrichales</taxon>
        <taxon>Turicibacteraceae</taxon>
        <taxon>Turicibacter</taxon>
    </lineage>
</organism>
<dbReference type="PROSITE" id="PS50943">
    <property type="entry name" value="HTH_CROC1"/>
    <property type="match status" value="1"/>
</dbReference>
<dbReference type="CDD" id="cd00093">
    <property type="entry name" value="HTH_XRE"/>
    <property type="match status" value="1"/>
</dbReference>
<accession>A0ABP2I4E5</accession>
<keyword evidence="3" id="KW-1185">Reference proteome</keyword>
<dbReference type="InterPro" id="IPR001387">
    <property type="entry name" value="Cro/C1-type_HTH"/>
</dbReference>
<sequence>MMSSLLMFRRNQDLTQKEMAKKIGVSDSYYGMIETEVRSPSYNFIKKFMEAFPDSDVVNIFLRKNSTKCVVEESEIS</sequence>
<evidence type="ECO:0000259" key="1">
    <source>
        <dbReference type="PROSITE" id="PS50943"/>
    </source>
</evidence>
<dbReference type="SMART" id="SM00530">
    <property type="entry name" value="HTH_XRE"/>
    <property type="match status" value="1"/>
</dbReference>
<dbReference type="InterPro" id="IPR010982">
    <property type="entry name" value="Lambda_DNA-bd_dom_sf"/>
</dbReference>
<dbReference type="Gene3D" id="1.10.260.40">
    <property type="entry name" value="lambda repressor-like DNA-binding domains"/>
    <property type="match status" value="1"/>
</dbReference>
<gene>
    <name evidence="2" type="ORF">CUW_0512</name>
</gene>
<evidence type="ECO:0000313" key="2">
    <source>
        <dbReference type="EMBL" id="EFF65094.1"/>
    </source>
</evidence>
<feature type="domain" description="HTH cro/C1-type" evidence="1">
    <location>
        <begin position="5"/>
        <end position="58"/>
    </location>
</feature>
<dbReference type="EMBL" id="ADMN01000010">
    <property type="protein sequence ID" value="EFF65094.1"/>
    <property type="molecule type" value="Genomic_DNA"/>
</dbReference>
<comment type="caution">
    <text evidence="2">The sequence shown here is derived from an EMBL/GenBank/DDBJ whole genome shotgun (WGS) entry which is preliminary data.</text>
</comment>
<dbReference type="GO" id="GO:0003677">
    <property type="term" value="F:DNA binding"/>
    <property type="evidence" value="ECO:0007669"/>
    <property type="project" value="UniProtKB-KW"/>
</dbReference>
<dbReference type="SUPFAM" id="SSF47413">
    <property type="entry name" value="lambda repressor-like DNA-binding domains"/>
    <property type="match status" value="1"/>
</dbReference>
<protein>
    <submittedName>
        <fullName evidence="2">DNA-binding protein</fullName>
    </submittedName>
</protein>
<keyword evidence="2" id="KW-0238">DNA-binding</keyword>